<accession>A0ABW5R4W8</accession>
<reference evidence="3" key="1">
    <citation type="journal article" date="2019" name="Int. J. Syst. Evol. Microbiol.">
        <title>The Global Catalogue of Microorganisms (GCM) 10K type strain sequencing project: providing services to taxonomists for standard genome sequencing and annotation.</title>
        <authorList>
            <consortium name="The Broad Institute Genomics Platform"/>
            <consortium name="The Broad Institute Genome Sequencing Center for Infectious Disease"/>
            <person name="Wu L."/>
            <person name="Ma J."/>
        </authorList>
    </citation>
    <scope>NUCLEOTIDE SEQUENCE [LARGE SCALE GENOMIC DNA]</scope>
    <source>
        <strain evidence="3">KCTC 33676</strain>
    </source>
</reference>
<evidence type="ECO:0000313" key="3">
    <source>
        <dbReference type="Proteomes" id="UP001597497"/>
    </source>
</evidence>
<evidence type="ECO:0000313" key="2">
    <source>
        <dbReference type="EMBL" id="MFD2670060.1"/>
    </source>
</evidence>
<dbReference type="InterPro" id="IPR037465">
    <property type="entry name" value="YlxR"/>
</dbReference>
<comment type="caution">
    <text evidence="2">The sequence shown here is derived from an EMBL/GenBank/DDBJ whole genome shotgun (WGS) entry which is preliminary data.</text>
</comment>
<dbReference type="EMBL" id="JBHUMM010000001">
    <property type="protein sequence ID" value="MFD2670060.1"/>
    <property type="molecule type" value="Genomic_DNA"/>
</dbReference>
<dbReference type="RefSeq" id="WP_379927406.1">
    <property type="nucleotide sequence ID" value="NZ_JBHUMM010000001.1"/>
</dbReference>
<organism evidence="2 3">
    <name type="scientific">Marinicrinis sediminis</name>
    <dbReference type="NCBI Taxonomy" id="1652465"/>
    <lineage>
        <taxon>Bacteria</taxon>
        <taxon>Bacillati</taxon>
        <taxon>Bacillota</taxon>
        <taxon>Bacilli</taxon>
        <taxon>Bacillales</taxon>
        <taxon>Paenibacillaceae</taxon>
    </lineage>
</organism>
<dbReference type="Pfam" id="PF04296">
    <property type="entry name" value="YlxR"/>
    <property type="match status" value="1"/>
</dbReference>
<dbReference type="PANTHER" id="PTHR34215:SF1">
    <property type="entry name" value="YLXR DOMAIN-CONTAINING PROTEIN"/>
    <property type="match status" value="1"/>
</dbReference>
<dbReference type="Proteomes" id="UP001597497">
    <property type="component" value="Unassembled WGS sequence"/>
</dbReference>
<dbReference type="InterPro" id="IPR035931">
    <property type="entry name" value="YlxR-like_sf"/>
</dbReference>
<dbReference type="Gene3D" id="3.30.1230.10">
    <property type="entry name" value="YlxR-like"/>
    <property type="match status" value="1"/>
</dbReference>
<keyword evidence="3" id="KW-1185">Reference proteome</keyword>
<evidence type="ECO:0000259" key="1">
    <source>
        <dbReference type="Pfam" id="PF04296"/>
    </source>
</evidence>
<proteinExistence type="predicted"/>
<dbReference type="InterPro" id="IPR007393">
    <property type="entry name" value="YlxR_dom"/>
</dbReference>
<gene>
    <name evidence="2" type="primary">rnpM</name>
    <name evidence="2" type="synonym">ylxR</name>
    <name evidence="2" type="ORF">ACFSUC_00385</name>
</gene>
<feature type="domain" description="YlxR" evidence="1">
    <location>
        <begin position="9"/>
        <end position="82"/>
    </location>
</feature>
<dbReference type="SUPFAM" id="SSF64376">
    <property type="entry name" value="YlxR-like"/>
    <property type="match status" value="1"/>
</dbReference>
<protein>
    <submittedName>
        <fullName evidence="2">RNase P modulator RnpM</fullName>
    </submittedName>
</protein>
<dbReference type="NCBIfam" id="NF047356">
    <property type="entry name" value="RNA_bind_RnpM"/>
    <property type="match status" value="1"/>
</dbReference>
<dbReference type="PANTHER" id="PTHR34215">
    <property type="entry name" value="BLL0784 PROTEIN"/>
    <property type="match status" value="1"/>
</dbReference>
<name>A0ABW5R4W8_9BACL</name>
<dbReference type="CDD" id="cd00279">
    <property type="entry name" value="YlxR"/>
    <property type="match status" value="1"/>
</dbReference>
<sequence length="104" mass="11657">MKQKRIPLRKCVACQAMLPKKELIRIVKTPESDICLDFTGKQSGRGAYICGSVDSIRLVQKNRGVERALEVSISNETYTSMEAEIRESRRTVHCAREAGESNEG</sequence>